<evidence type="ECO:0000313" key="1">
    <source>
        <dbReference type="EMBL" id="WWT54602.1"/>
    </source>
</evidence>
<protein>
    <submittedName>
        <fullName evidence="1">Uncharacterized protein</fullName>
    </submittedName>
</protein>
<evidence type="ECO:0000313" key="2">
    <source>
        <dbReference type="Proteomes" id="UP001363460"/>
    </source>
</evidence>
<dbReference type="EMBL" id="CP146369">
    <property type="protein sequence ID" value="WWT54602.1"/>
    <property type="molecule type" value="Genomic_DNA"/>
</dbReference>
<sequence length="233" mass="26172">MLILDNVEVWDRETREPIFENLSFKLGRRRALVFAEDERLTAAFLRLVIGHRPAGGAVILDGRPSWPIGQSGMVRGLITGREFIRFLASIYNLDISACMADAERWFSSDLLATTTNLWSSKERARLERLCVLWPDFDVYLTYGAGGTGDPIFDQEWTERFDARLEGRGMIAIAPPFEPWDNWCDIVVLLKGDEVVCYETVADALTAATAVATGDLLDGAPNRREEQAEDDILL</sequence>
<dbReference type="RefSeq" id="WP_291783289.1">
    <property type="nucleotide sequence ID" value="NZ_CP146369.1"/>
</dbReference>
<organism evidence="1 2">
    <name type="scientific">Brevundimonas olei</name>
    <dbReference type="NCBI Taxonomy" id="657642"/>
    <lineage>
        <taxon>Bacteria</taxon>
        <taxon>Pseudomonadati</taxon>
        <taxon>Pseudomonadota</taxon>
        <taxon>Alphaproteobacteria</taxon>
        <taxon>Caulobacterales</taxon>
        <taxon>Caulobacteraceae</taxon>
        <taxon>Brevundimonas</taxon>
    </lineage>
</organism>
<name>A0ABZ2IAE4_9CAUL</name>
<keyword evidence="2" id="KW-1185">Reference proteome</keyword>
<accession>A0ABZ2IAE4</accession>
<proteinExistence type="predicted"/>
<gene>
    <name evidence="1" type="ORF">V8J38_15325</name>
</gene>
<dbReference type="Proteomes" id="UP001363460">
    <property type="component" value="Chromosome"/>
</dbReference>
<reference evidence="1 2" key="1">
    <citation type="submission" date="2024-02" db="EMBL/GenBank/DDBJ databases">
        <title>Distribution and functional of Brevundimonas-related endobacteria within Verticillium dahliae.</title>
        <authorList>
            <person name="Zeng H."/>
        </authorList>
    </citation>
    <scope>NUCLEOTIDE SEQUENCE [LARGE SCALE GENOMIC DNA]</scope>
    <source>
        <strain evidence="1 2">TRM 44200</strain>
    </source>
</reference>